<keyword evidence="4 8" id="KW-1133">Transmembrane helix</keyword>
<dbReference type="InterPro" id="IPR008250">
    <property type="entry name" value="ATPase_P-typ_transduc_dom_A_sf"/>
</dbReference>
<dbReference type="GO" id="GO:0015086">
    <property type="term" value="F:cadmium ion transmembrane transporter activity"/>
    <property type="evidence" value="ECO:0007669"/>
    <property type="project" value="TreeGrafter"/>
</dbReference>
<dbReference type="Gene3D" id="2.70.150.10">
    <property type="entry name" value="Calcium-transporting ATPase, cytoplasmic transduction domain A"/>
    <property type="match status" value="1"/>
</dbReference>
<keyword evidence="8" id="KW-0479">Metal-binding</keyword>
<evidence type="ECO:0000256" key="8">
    <source>
        <dbReference type="RuleBase" id="RU362081"/>
    </source>
</evidence>
<feature type="transmembrane region" description="Helical" evidence="8">
    <location>
        <begin position="587"/>
        <end position="607"/>
    </location>
</feature>
<gene>
    <name evidence="10" type="primary">cadA</name>
    <name evidence="10" type="ORF">C2H86_11020</name>
</gene>
<comment type="catalytic activity">
    <reaction evidence="7">
        <text>Zn(2+)(in) + ATP + H2O = Zn(2+)(out) + ADP + phosphate + H(+)</text>
        <dbReference type="Rhea" id="RHEA:20621"/>
        <dbReference type="ChEBI" id="CHEBI:15377"/>
        <dbReference type="ChEBI" id="CHEBI:15378"/>
        <dbReference type="ChEBI" id="CHEBI:29105"/>
        <dbReference type="ChEBI" id="CHEBI:30616"/>
        <dbReference type="ChEBI" id="CHEBI:43474"/>
        <dbReference type="ChEBI" id="CHEBI:456216"/>
        <dbReference type="EC" id="7.2.2.12"/>
    </reaction>
</comment>
<proteinExistence type="inferred from homology"/>
<dbReference type="NCBIfam" id="TIGR01525">
    <property type="entry name" value="ATPase-IB_hvy"/>
    <property type="match status" value="1"/>
</dbReference>
<dbReference type="GO" id="GO:0005886">
    <property type="term" value="C:plasma membrane"/>
    <property type="evidence" value="ECO:0007669"/>
    <property type="project" value="UniProtKB-SubCell"/>
</dbReference>
<dbReference type="PRINTS" id="PR00119">
    <property type="entry name" value="CATATPASE"/>
</dbReference>
<comment type="similarity">
    <text evidence="2 8">Belongs to the cation transport ATPase (P-type) (TC 3.A.3) family. Type IB subfamily.</text>
</comment>
<keyword evidence="3 8" id="KW-0812">Transmembrane</keyword>
<dbReference type="Gene3D" id="3.40.50.1000">
    <property type="entry name" value="HAD superfamily/HAD-like"/>
    <property type="match status" value="1"/>
</dbReference>
<feature type="transmembrane region" description="Helical" evidence="8">
    <location>
        <begin position="264"/>
        <end position="281"/>
    </location>
</feature>
<dbReference type="RefSeq" id="WP_159410271.1">
    <property type="nucleotide sequence ID" value="NZ_CP026115.2"/>
</dbReference>
<dbReference type="Gene3D" id="3.40.1110.10">
    <property type="entry name" value="Calcium-transporting ATPase, cytoplasmic domain N"/>
    <property type="match status" value="1"/>
</dbReference>
<dbReference type="GO" id="GO:0005524">
    <property type="term" value="F:ATP binding"/>
    <property type="evidence" value="ECO:0007669"/>
    <property type="project" value="UniProtKB-UniRule"/>
</dbReference>
<evidence type="ECO:0000256" key="7">
    <source>
        <dbReference type="ARBA" id="ARBA00047308"/>
    </source>
</evidence>
<dbReference type="InterPro" id="IPR051014">
    <property type="entry name" value="Cation_Transport_ATPase_IB"/>
</dbReference>
<comment type="subcellular location">
    <subcellularLocation>
        <location evidence="8">Cell membrane</location>
    </subcellularLocation>
    <subcellularLocation>
        <location evidence="1">Membrane</location>
    </subcellularLocation>
</comment>
<feature type="transmembrane region" description="Helical" evidence="8">
    <location>
        <begin position="287"/>
        <end position="315"/>
    </location>
</feature>
<dbReference type="PANTHER" id="PTHR48085">
    <property type="entry name" value="CADMIUM/ZINC-TRANSPORTING ATPASE HMA2-RELATED"/>
    <property type="match status" value="1"/>
</dbReference>
<dbReference type="GO" id="GO:0046872">
    <property type="term" value="F:metal ion binding"/>
    <property type="evidence" value="ECO:0007669"/>
    <property type="project" value="UniProtKB-KW"/>
</dbReference>
<dbReference type="AlphaFoldDB" id="A0A6I6XZZ1"/>
<dbReference type="Proteomes" id="UP000464480">
    <property type="component" value="Chromosome"/>
</dbReference>
<dbReference type="InterPro" id="IPR023299">
    <property type="entry name" value="ATPase_P-typ_cyto_dom_N"/>
</dbReference>
<evidence type="ECO:0000256" key="1">
    <source>
        <dbReference type="ARBA" id="ARBA00004370"/>
    </source>
</evidence>
<dbReference type="InterPro" id="IPR059000">
    <property type="entry name" value="ATPase_P-type_domA"/>
</dbReference>
<dbReference type="SUPFAM" id="SSF81653">
    <property type="entry name" value="Calcium ATPase, transduction domain A"/>
    <property type="match status" value="1"/>
</dbReference>
<dbReference type="GO" id="GO:0016887">
    <property type="term" value="F:ATP hydrolysis activity"/>
    <property type="evidence" value="ECO:0007669"/>
    <property type="project" value="InterPro"/>
</dbReference>
<accession>A0A6I6XZZ1</accession>
<dbReference type="SUPFAM" id="SSF81665">
    <property type="entry name" value="Calcium ATPase, transmembrane domain M"/>
    <property type="match status" value="1"/>
</dbReference>
<dbReference type="Pfam" id="PF00702">
    <property type="entry name" value="Hydrolase"/>
    <property type="match status" value="1"/>
</dbReference>
<keyword evidence="8" id="KW-1003">Cell membrane</keyword>
<keyword evidence="8" id="KW-0067">ATP-binding</keyword>
<evidence type="ECO:0000256" key="4">
    <source>
        <dbReference type="ARBA" id="ARBA00022989"/>
    </source>
</evidence>
<dbReference type="NCBIfam" id="TIGR01512">
    <property type="entry name" value="ATPase-IB2_Cd"/>
    <property type="match status" value="1"/>
</dbReference>
<feature type="transmembrane region" description="Helical" evidence="8">
    <location>
        <begin position="32"/>
        <end position="53"/>
    </location>
</feature>
<dbReference type="Pfam" id="PF00122">
    <property type="entry name" value="E1-E2_ATPase"/>
    <property type="match status" value="1"/>
</dbReference>
<evidence type="ECO:0000256" key="6">
    <source>
        <dbReference type="ARBA" id="ARBA00039097"/>
    </source>
</evidence>
<feature type="domain" description="P-type ATPase A" evidence="9">
    <location>
        <begin position="146"/>
        <end position="247"/>
    </location>
</feature>
<feature type="transmembrane region" description="Helical" evidence="8">
    <location>
        <begin position="613"/>
        <end position="633"/>
    </location>
</feature>
<evidence type="ECO:0000313" key="11">
    <source>
        <dbReference type="Proteomes" id="UP000464480"/>
    </source>
</evidence>
<dbReference type="EC" id="7.2.2.12" evidence="6"/>
<keyword evidence="8" id="KW-0547">Nucleotide-binding</keyword>
<protein>
    <recommendedName>
        <fullName evidence="6">P-type Zn(2+) transporter</fullName>
        <ecNumber evidence="6">7.2.2.12</ecNumber>
    </recommendedName>
</protein>
<dbReference type="InterPro" id="IPR018303">
    <property type="entry name" value="ATPase_P-typ_P_site"/>
</dbReference>
<keyword evidence="10" id="KW-0378">Hydrolase</keyword>
<dbReference type="PANTHER" id="PTHR48085:SF5">
    <property type="entry name" value="CADMIUM_ZINC-TRANSPORTING ATPASE HMA4-RELATED"/>
    <property type="match status" value="1"/>
</dbReference>
<dbReference type="EMBL" id="CP026115">
    <property type="protein sequence ID" value="QHG64916.1"/>
    <property type="molecule type" value="Genomic_DNA"/>
</dbReference>
<reference evidence="10 11" key="1">
    <citation type="submission" date="2020-02" db="EMBL/GenBank/DDBJ databases">
        <title>Pseudomonas Putida W5 Complete Genome Assembly.</title>
        <authorList>
            <person name="Yuan Z.-C."/>
            <person name="Shaw G.A."/>
            <person name="Cusano A.D."/>
            <person name="Caddey B.J."/>
            <person name="Weselowski B.J."/>
        </authorList>
    </citation>
    <scope>NUCLEOTIDE SEQUENCE [LARGE SCALE GENOMIC DNA]</scope>
    <source>
        <strain evidence="10 11">W5</strain>
    </source>
</reference>
<evidence type="ECO:0000256" key="5">
    <source>
        <dbReference type="ARBA" id="ARBA00023136"/>
    </source>
</evidence>
<organism evidence="10 11">
    <name type="scientific">Pseudomonas putida</name>
    <name type="common">Arthrobacter siderocapsulatus</name>
    <dbReference type="NCBI Taxonomy" id="303"/>
    <lineage>
        <taxon>Bacteria</taxon>
        <taxon>Pseudomonadati</taxon>
        <taxon>Pseudomonadota</taxon>
        <taxon>Gammaproteobacteria</taxon>
        <taxon>Pseudomonadales</taxon>
        <taxon>Pseudomonadaceae</taxon>
        <taxon>Pseudomonas</taxon>
    </lineage>
</organism>
<dbReference type="InterPro" id="IPR023214">
    <property type="entry name" value="HAD_sf"/>
</dbReference>
<dbReference type="GO" id="GO:0016463">
    <property type="term" value="F:P-type zinc transporter activity"/>
    <property type="evidence" value="ECO:0007669"/>
    <property type="project" value="UniProtKB-EC"/>
</dbReference>
<dbReference type="SUPFAM" id="SSF56784">
    <property type="entry name" value="HAD-like"/>
    <property type="match status" value="1"/>
</dbReference>
<evidence type="ECO:0000256" key="3">
    <source>
        <dbReference type="ARBA" id="ARBA00022692"/>
    </source>
</evidence>
<evidence type="ECO:0000259" key="9">
    <source>
        <dbReference type="Pfam" id="PF00122"/>
    </source>
</evidence>
<dbReference type="InterPro" id="IPR036412">
    <property type="entry name" value="HAD-like_sf"/>
</dbReference>
<dbReference type="InterPro" id="IPR001757">
    <property type="entry name" value="P_typ_ATPase"/>
</dbReference>
<dbReference type="NCBIfam" id="TIGR01494">
    <property type="entry name" value="ATPase_P-type"/>
    <property type="match status" value="1"/>
</dbReference>
<feature type="transmembrane region" description="Helical" evidence="8">
    <location>
        <begin position="65"/>
        <end position="86"/>
    </location>
</feature>
<dbReference type="PROSITE" id="PS00154">
    <property type="entry name" value="ATPASE_E1_E2"/>
    <property type="match status" value="1"/>
</dbReference>
<evidence type="ECO:0000313" key="10">
    <source>
        <dbReference type="EMBL" id="QHG64916.1"/>
    </source>
</evidence>
<feature type="transmembrane region" description="Helical" evidence="8">
    <location>
        <begin position="98"/>
        <end position="124"/>
    </location>
</feature>
<keyword evidence="5 8" id="KW-0472">Membrane</keyword>
<name>A0A6I6XZZ1_PSEPU</name>
<evidence type="ECO:0000256" key="2">
    <source>
        <dbReference type="ARBA" id="ARBA00006024"/>
    </source>
</evidence>
<dbReference type="InterPro" id="IPR027256">
    <property type="entry name" value="P-typ_ATPase_IB"/>
</dbReference>
<dbReference type="InterPro" id="IPR023298">
    <property type="entry name" value="ATPase_P-typ_TM_dom_sf"/>
</dbReference>
<sequence length="654" mass="68703">MSTHHCHGHGHHHHAHTHLTSGLLSQAEQRTAARQLTLAMLALGLLALGLAWRWLAPTQEGVSQLLLGAASLLVAVPVLRSAWFSLLHPSLHGITDQLIALAMLGAWATGDLATAALLPIIMIFGHMLEERSVLGSQEAIAALGQLTRSHARLIDADGQVREVDNASLKPGDQVEVRAGDRVPADGRVLQGQASLDTAPITGEALPLEVASGMDIHGGSINLDGLLRVEVTRVGDDSTLGKVIALMQRAEQAKPPITRLLERHAGRYLVLVLLIAAVTWFITRDAQAMLAVLVAACPCALVLSAPATAVAGIAVAARHGILIRGSAFLEELADLSSLVIDKTGTLTYGDLRLRSVVGTAAGLPEADIVNLAAGLGAASSHPVSRALAALVPHEQHLALLDVHERQGFGVVAHTAEGEAALGRPELFRQLGLQVPPVPEHDGPIAGLALNGQFLAWLLLADHVRAESAEAMQQLRELGLQRQLLLTGDRSRVAEAIAEQVGMTQVVAEALPEDKMHHVNQELQLGFRPLVVGDGINDSLALKAGVVGVAMGANGADIALAAADIVLINGDLRRLATCIRLSRECRRTLQVNVLIGLGWTLAIVVAAAFGLLGAAGAMVAALLHNLSTLLVLTNAGRLLRYDERLGQSNAVPALQP</sequence>